<dbReference type="InterPro" id="IPR006058">
    <property type="entry name" value="2Fe2S_fd_BS"/>
</dbReference>
<evidence type="ECO:0000313" key="3">
    <source>
        <dbReference type="Proteomes" id="UP000076268"/>
    </source>
</evidence>
<dbReference type="Gene3D" id="3.80.30.20">
    <property type="entry name" value="tm_1862 like domain"/>
    <property type="match status" value="1"/>
</dbReference>
<dbReference type="EMBL" id="LSGP01000025">
    <property type="protein sequence ID" value="KYZ75393.1"/>
    <property type="molecule type" value="Genomic_DNA"/>
</dbReference>
<dbReference type="PANTHER" id="PTHR42731">
    <property type="entry name" value="SLL1084 PROTEIN"/>
    <property type="match status" value="1"/>
</dbReference>
<dbReference type="PROSITE" id="PS00197">
    <property type="entry name" value="2FE2S_FER_1"/>
    <property type="match status" value="1"/>
</dbReference>
<feature type="domain" description="Radical SAM core" evidence="1">
    <location>
        <begin position="260"/>
        <end position="494"/>
    </location>
</feature>
<dbReference type="PROSITE" id="PS51918">
    <property type="entry name" value="RADICAL_SAM"/>
    <property type="match status" value="1"/>
</dbReference>
<evidence type="ECO:0000259" key="1">
    <source>
        <dbReference type="PROSITE" id="PS51918"/>
    </source>
</evidence>
<dbReference type="AlphaFoldDB" id="A0A154BN25"/>
<dbReference type="InterPro" id="IPR045784">
    <property type="entry name" value="Radical_SAM_N2"/>
</dbReference>
<keyword evidence="3" id="KW-1185">Reference proteome</keyword>
<dbReference type="InterPro" id="IPR006638">
    <property type="entry name" value="Elp3/MiaA/NifB-like_rSAM"/>
</dbReference>
<sequence length="621" mass="70133">MEAVMHIVLSPDILNRVLKPARYTGQEWNSIKKDPGTVDIAYALALPDVYEVGMSNLGLKILYDIINQRDDAAAERVYAPWTDMEAEMRAHGIPLYALESFRPINEFDVIGFSLQYEMSFSNILNMLDLSNIPLKTVDRQLEHPFVIGGGPCAFNAEPVADFFDFFVMGEGEETINDVTDCLVQWKREGKPDGRIGLLRRVASIEGIYVPQFYHIDYHDDKTIAAVTPTLPEAKPCVIKRVVEDLDKAPFPTKLVMPYLDIVHDRIMLELFRGCTRGCRFCQAGTIYRPVRERRPETLVNLAKQLVADSGYDEISLVSLSTADYSCLHGLITELQEGLREYKVSVSLPSLRIDSFSVDLAQQVQTVRKSGLTFAPEAGTQRMRDVINKGVTEENLRDAVTAAFKAGWSSIKLYFMIGLPTETDEDVRGIADLAYRVLDWYREATGRRGAKVSVSVSSFVPKCQTPFQWMAQDSISEMRRKQALLKSSIRDRSISLHWHDPEVSFLEAVFARGDRRLADVLIHAWQNGARFDGWSEHFRFDIWMAAFAATGIDPHFYANRSRETDELLPWDHLSAGVDKRYLIAEYDKGVRLELTPDCRRGDCGGCGVCDGLGVQIADWGNR</sequence>
<dbReference type="CDD" id="cd01335">
    <property type="entry name" value="Radical_SAM"/>
    <property type="match status" value="1"/>
</dbReference>
<proteinExistence type="predicted"/>
<name>A0A154BN25_ANASB</name>
<dbReference type="InterPro" id="IPR023862">
    <property type="entry name" value="CHP03960_rSAM"/>
</dbReference>
<gene>
    <name evidence="2" type="ORF">AXX12_14695</name>
</gene>
<dbReference type="Proteomes" id="UP000076268">
    <property type="component" value="Unassembled WGS sequence"/>
</dbReference>
<dbReference type="PANTHER" id="PTHR42731:SF1">
    <property type="entry name" value="RADICAL SAM DOMAIN PROTEIN"/>
    <property type="match status" value="1"/>
</dbReference>
<dbReference type="STRING" id="1794912.AXX12_14695"/>
<accession>A0A154BN25</accession>
<dbReference type="Pfam" id="PF19864">
    <property type="entry name" value="Radical_SAM_N2"/>
    <property type="match status" value="1"/>
</dbReference>
<organism evidence="2 3">
    <name type="scientific">Anaerosporomusa subterranea</name>
    <dbReference type="NCBI Taxonomy" id="1794912"/>
    <lineage>
        <taxon>Bacteria</taxon>
        <taxon>Bacillati</taxon>
        <taxon>Bacillota</taxon>
        <taxon>Negativicutes</taxon>
        <taxon>Acetonemataceae</taxon>
        <taxon>Anaerosporomusa</taxon>
    </lineage>
</organism>
<dbReference type="InterPro" id="IPR007197">
    <property type="entry name" value="rSAM"/>
</dbReference>
<reference evidence="2 3" key="1">
    <citation type="submission" date="2016-02" db="EMBL/GenBank/DDBJ databases">
        <title>Anaerosporomusa subterraneum gen. nov., sp. nov., a spore-forming obligate anaerobe isolated from saprolite.</title>
        <authorList>
            <person name="Choi J.K."/>
            <person name="Shah M."/>
            <person name="Yee N."/>
        </authorList>
    </citation>
    <scope>NUCLEOTIDE SEQUENCE [LARGE SCALE GENOMIC DNA]</scope>
    <source>
        <strain evidence="2 3">RU4</strain>
    </source>
</reference>
<dbReference type="SMART" id="SM00729">
    <property type="entry name" value="Elp3"/>
    <property type="match status" value="1"/>
</dbReference>
<evidence type="ECO:0000313" key="2">
    <source>
        <dbReference type="EMBL" id="KYZ75393.1"/>
    </source>
</evidence>
<dbReference type="Pfam" id="PF04055">
    <property type="entry name" value="Radical_SAM"/>
    <property type="match status" value="1"/>
</dbReference>
<comment type="caution">
    <text evidence="2">The sequence shown here is derived from an EMBL/GenBank/DDBJ whole genome shotgun (WGS) entry which is preliminary data.</text>
</comment>
<dbReference type="NCBIfam" id="TIGR03960">
    <property type="entry name" value="rSAM_fuse_unch"/>
    <property type="match status" value="1"/>
</dbReference>
<dbReference type="SFLD" id="SFLDS00029">
    <property type="entry name" value="Radical_SAM"/>
    <property type="match status" value="1"/>
</dbReference>
<dbReference type="GO" id="GO:0003824">
    <property type="term" value="F:catalytic activity"/>
    <property type="evidence" value="ECO:0007669"/>
    <property type="project" value="InterPro"/>
</dbReference>
<dbReference type="SFLD" id="SFLDG01082">
    <property type="entry name" value="B12-binding_domain_containing"/>
    <property type="match status" value="1"/>
</dbReference>
<dbReference type="InterPro" id="IPR058240">
    <property type="entry name" value="rSAM_sf"/>
</dbReference>
<protein>
    <submittedName>
        <fullName evidence="2">Radical SAM protein</fullName>
    </submittedName>
</protein>
<dbReference type="GO" id="GO:0051537">
    <property type="term" value="F:2 iron, 2 sulfur cluster binding"/>
    <property type="evidence" value="ECO:0007669"/>
    <property type="project" value="InterPro"/>
</dbReference>
<dbReference type="SUPFAM" id="SSF102114">
    <property type="entry name" value="Radical SAM enzymes"/>
    <property type="match status" value="1"/>
</dbReference>
<dbReference type="InterPro" id="IPR023404">
    <property type="entry name" value="rSAM_horseshoe"/>
</dbReference>
<dbReference type="Gene3D" id="3.40.50.280">
    <property type="entry name" value="Cobalamin-binding domain"/>
    <property type="match status" value="1"/>
</dbReference>